<proteinExistence type="predicted"/>
<dbReference type="GO" id="GO:0015501">
    <property type="term" value="F:glutamate:sodium symporter activity"/>
    <property type="evidence" value="ECO:0007669"/>
    <property type="project" value="InterPro"/>
</dbReference>
<dbReference type="RefSeq" id="WP_121637932.1">
    <property type="nucleotide sequence ID" value="NZ_CP033065.1"/>
</dbReference>
<feature type="transmembrane region" description="Helical" evidence="1">
    <location>
        <begin position="140"/>
        <end position="159"/>
    </location>
</feature>
<keyword evidence="1" id="KW-1133">Transmembrane helix</keyword>
<dbReference type="PANTHER" id="PTHR36178:SF1">
    <property type="entry name" value="SODIUM_GLUTAMATE SYMPORTER"/>
    <property type="match status" value="1"/>
</dbReference>
<protein>
    <submittedName>
        <fullName evidence="2">Sodium:glutamate symporter</fullName>
    </submittedName>
</protein>
<dbReference type="GO" id="GO:0015813">
    <property type="term" value="P:L-glutamate transmembrane transport"/>
    <property type="evidence" value="ECO:0007669"/>
    <property type="project" value="InterPro"/>
</dbReference>
<dbReference type="AlphaFoldDB" id="A0AAD0U2L0"/>
<dbReference type="GO" id="GO:0016020">
    <property type="term" value="C:membrane"/>
    <property type="evidence" value="ECO:0007669"/>
    <property type="project" value="InterPro"/>
</dbReference>
<feature type="transmembrane region" description="Helical" evidence="1">
    <location>
        <begin position="171"/>
        <end position="193"/>
    </location>
</feature>
<feature type="transmembrane region" description="Helical" evidence="1">
    <location>
        <begin position="321"/>
        <end position="344"/>
    </location>
</feature>
<organism evidence="2 3">
    <name type="scientific">Pseudoalteromonas agarivorans</name>
    <dbReference type="NCBI Taxonomy" id="176102"/>
    <lineage>
        <taxon>Bacteria</taxon>
        <taxon>Pseudomonadati</taxon>
        <taxon>Pseudomonadota</taxon>
        <taxon>Gammaproteobacteria</taxon>
        <taxon>Alteromonadales</taxon>
        <taxon>Pseudoalteromonadaceae</taxon>
        <taxon>Pseudoalteromonas</taxon>
    </lineage>
</organism>
<dbReference type="InterPro" id="IPR004445">
    <property type="entry name" value="GltS"/>
</dbReference>
<feature type="transmembrane region" description="Helical" evidence="1">
    <location>
        <begin position="30"/>
        <end position="52"/>
    </location>
</feature>
<gene>
    <name evidence="2" type="ORF">D9T18_13120</name>
</gene>
<dbReference type="PANTHER" id="PTHR36178">
    <property type="entry name" value="SLR0625 PROTEIN"/>
    <property type="match status" value="1"/>
</dbReference>
<evidence type="ECO:0000256" key="1">
    <source>
        <dbReference type="SAM" id="Phobius"/>
    </source>
</evidence>
<feature type="transmembrane region" description="Helical" evidence="1">
    <location>
        <begin position="111"/>
        <end position="134"/>
    </location>
</feature>
<evidence type="ECO:0000313" key="2">
    <source>
        <dbReference type="EMBL" id="AYM87557.1"/>
    </source>
</evidence>
<keyword evidence="1" id="KW-0472">Membrane</keyword>
<feature type="transmembrane region" description="Helical" evidence="1">
    <location>
        <begin position="296"/>
        <end position="314"/>
    </location>
</feature>
<dbReference type="EMBL" id="CP033065">
    <property type="protein sequence ID" value="AYM87557.1"/>
    <property type="molecule type" value="Genomic_DNA"/>
</dbReference>
<evidence type="ECO:0000313" key="3">
    <source>
        <dbReference type="Proteomes" id="UP000279995"/>
    </source>
</evidence>
<dbReference type="Proteomes" id="UP000279995">
    <property type="component" value="Chromosome I"/>
</dbReference>
<feature type="transmembrane region" description="Helical" evidence="1">
    <location>
        <begin position="6"/>
        <end position="23"/>
    </location>
</feature>
<feature type="transmembrane region" description="Helical" evidence="1">
    <location>
        <begin position="414"/>
        <end position="434"/>
    </location>
</feature>
<sequence length="442" mass="47590">MDIAIFFKSLLLQAFFLTLGNLIKYTFLKGLIVPSSLIAGVLALLLGPQLLGEYINLSLQGTNLWIDEKVTSIWKELPGYLIVVVFAGLFLGKKIPTIKQSLNQSLPNLSFGYSIAIGQYVVGMITALLVLAPLFDTNEVAGALIAVGFQGGHGTVAGLQSTFESIDFAKGMDLGLGIATIGLISAIVLGTIMSNRTDGGDQELEISHDEKVEVKDRPFGLHFAILGTVVIVAWLILSGLQVAEKNLFTDSSVKILEYMPLFPIAMMVGLVVQIVLNKSGMGNLISHYQINLLSNLSLDLLIIAALGALNLSVLAKYWQSILILGAVGVAYSAAIYFFFGGWFFPKDWKVRGIGELGQSMGTTAVGLLMLKQATSNPSEHIRPFSYKQPLYEPVVGGGIVTALALPAIANFGPWAFTIIMAVILACVVGGFAFYKRRKHKSE</sequence>
<name>A0AAD0U2L0_9GAMM</name>
<keyword evidence="1" id="KW-0812">Transmembrane</keyword>
<feature type="transmembrane region" description="Helical" evidence="1">
    <location>
        <begin position="255"/>
        <end position="276"/>
    </location>
</feature>
<reference evidence="2 3" key="1">
    <citation type="submission" date="2018-10" db="EMBL/GenBank/DDBJ databases">
        <title>Complete Genome Sequence and Transcriptomic Profiles of a Marine Bacterium, Pseudoalteromonas agarivorans Hao 2018.</title>
        <authorList>
            <person name="Hao L."/>
        </authorList>
    </citation>
    <scope>NUCLEOTIDE SEQUENCE [LARGE SCALE GENOMIC DNA]</scope>
    <source>
        <strain evidence="2 3">Hao 2018</strain>
    </source>
</reference>
<feature type="transmembrane region" description="Helical" evidence="1">
    <location>
        <begin position="219"/>
        <end position="243"/>
    </location>
</feature>
<feature type="transmembrane region" description="Helical" evidence="1">
    <location>
        <begin position="72"/>
        <end position="91"/>
    </location>
</feature>
<accession>A0AAD0U2L0</accession>